<comment type="similarity">
    <text evidence="10">Belongs to the LpxB family.</text>
</comment>
<evidence type="ECO:0000256" key="10">
    <source>
        <dbReference type="HAMAP-Rule" id="MF_00392"/>
    </source>
</evidence>
<comment type="pathway">
    <text evidence="10">Bacterial outer membrane biogenesis; LPS lipid A biosynthesis.</text>
</comment>
<dbReference type="GO" id="GO:0016020">
    <property type="term" value="C:membrane"/>
    <property type="evidence" value="ECO:0007669"/>
    <property type="project" value="GOC"/>
</dbReference>
<dbReference type="PANTHER" id="PTHR30372">
    <property type="entry name" value="LIPID-A-DISACCHARIDE SYNTHASE"/>
    <property type="match status" value="1"/>
</dbReference>
<reference evidence="11 12" key="1">
    <citation type="journal article" date="2018" name="Genome Announc.">
        <title>Genome Sequence of Geothermobacter sp. HR-1 Iron Reducer from the Loihi Seamount.</title>
        <authorList>
            <person name="Smith H."/>
            <person name="Abuyen K."/>
            <person name="Tremblay J."/>
            <person name="Savalia P."/>
            <person name="Perez-Rodriguez I."/>
            <person name="Emerson D."/>
            <person name="Tully B."/>
            <person name="Amend J."/>
        </authorList>
    </citation>
    <scope>NUCLEOTIDE SEQUENCE [LARGE SCALE GENOMIC DNA]</scope>
    <source>
        <strain evidence="11 12">HR-1</strain>
    </source>
</reference>
<organism evidence="11 12">
    <name type="scientific">Geothermobacter hydrogeniphilus</name>
    <dbReference type="NCBI Taxonomy" id="1969733"/>
    <lineage>
        <taxon>Bacteria</taxon>
        <taxon>Pseudomonadati</taxon>
        <taxon>Thermodesulfobacteriota</taxon>
        <taxon>Desulfuromonadia</taxon>
        <taxon>Desulfuromonadales</taxon>
        <taxon>Geothermobacteraceae</taxon>
        <taxon>Geothermobacter</taxon>
    </lineage>
</organism>
<accession>A0A2K2HCH0</accession>
<proteinExistence type="inferred from homology"/>
<evidence type="ECO:0000256" key="1">
    <source>
        <dbReference type="ARBA" id="ARBA00002056"/>
    </source>
</evidence>
<keyword evidence="5 10" id="KW-0441">Lipid A biosynthesis</keyword>
<evidence type="ECO:0000256" key="5">
    <source>
        <dbReference type="ARBA" id="ARBA00022556"/>
    </source>
</evidence>
<dbReference type="Proteomes" id="UP000236340">
    <property type="component" value="Unassembled WGS sequence"/>
</dbReference>
<protein>
    <recommendedName>
        <fullName evidence="3 10">Lipid-A-disaccharide synthase</fullName>
        <ecNumber evidence="2 10">2.4.1.182</ecNumber>
    </recommendedName>
</protein>
<gene>
    <name evidence="10" type="primary">lpxB</name>
    <name evidence="11" type="ORF">C2E25_04845</name>
</gene>
<evidence type="ECO:0000256" key="3">
    <source>
        <dbReference type="ARBA" id="ARBA00020902"/>
    </source>
</evidence>
<evidence type="ECO:0000256" key="6">
    <source>
        <dbReference type="ARBA" id="ARBA00022676"/>
    </source>
</evidence>
<evidence type="ECO:0000256" key="8">
    <source>
        <dbReference type="ARBA" id="ARBA00023098"/>
    </source>
</evidence>
<dbReference type="EC" id="2.4.1.182" evidence="2 10"/>
<dbReference type="NCBIfam" id="TIGR00215">
    <property type="entry name" value="lpxB"/>
    <property type="match status" value="1"/>
</dbReference>
<dbReference type="UniPathway" id="UPA00973"/>
<dbReference type="PANTHER" id="PTHR30372:SF4">
    <property type="entry name" value="LIPID-A-DISACCHARIDE SYNTHASE, MITOCHONDRIAL-RELATED"/>
    <property type="match status" value="1"/>
</dbReference>
<keyword evidence="4 10" id="KW-0444">Lipid biosynthesis</keyword>
<keyword evidence="7 10" id="KW-0808">Transferase</keyword>
<evidence type="ECO:0000313" key="11">
    <source>
        <dbReference type="EMBL" id="PNU20919.1"/>
    </source>
</evidence>
<keyword evidence="6 10" id="KW-0328">Glycosyltransferase</keyword>
<keyword evidence="8 10" id="KW-0443">Lipid metabolism</keyword>
<dbReference type="GO" id="GO:0009245">
    <property type="term" value="P:lipid A biosynthetic process"/>
    <property type="evidence" value="ECO:0007669"/>
    <property type="project" value="UniProtKB-UniRule"/>
</dbReference>
<dbReference type="Pfam" id="PF02684">
    <property type="entry name" value="LpxB"/>
    <property type="match status" value="1"/>
</dbReference>
<dbReference type="HAMAP" id="MF_00392">
    <property type="entry name" value="LpxB"/>
    <property type="match status" value="1"/>
</dbReference>
<evidence type="ECO:0000256" key="9">
    <source>
        <dbReference type="ARBA" id="ARBA00048975"/>
    </source>
</evidence>
<comment type="catalytic activity">
    <reaction evidence="9 10">
        <text>a lipid X + a UDP-2-N,3-O-bis[(3R)-3-hydroxyacyl]-alpha-D-glucosamine = a lipid A disaccharide + UDP + H(+)</text>
        <dbReference type="Rhea" id="RHEA:67828"/>
        <dbReference type="ChEBI" id="CHEBI:15378"/>
        <dbReference type="ChEBI" id="CHEBI:58223"/>
        <dbReference type="ChEBI" id="CHEBI:137748"/>
        <dbReference type="ChEBI" id="CHEBI:176338"/>
        <dbReference type="ChEBI" id="CHEBI:176343"/>
        <dbReference type="EC" id="2.4.1.182"/>
    </reaction>
</comment>
<evidence type="ECO:0000256" key="4">
    <source>
        <dbReference type="ARBA" id="ARBA00022516"/>
    </source>
</evidence>
<comment type="function">
    <text evidence="1 10">Condensation of UDP-2,3-diacylglucosamine and 2,3-diacylglucosamine-1-phosphate to form lipid A disaccharide, a precursor of lipid A, a phosphorylated glycolipid that anchors the lipopolysaccharide to the outer membrane of the cell.</text>
</comment>
<sequence>MSAVSRAEQVPVSVMTQRTEHRRVLIVAGEASGDLHAANLIRAARELAPGLSFFGVGGDWMRAAGCDIRIPMESLSVMGVVEVLGRLPAIRRVYRDLCRMMQPGGDERPDLLVLVDYPGMNLKLARAARRAGVPVLYYIAPKVWASRPGRMKTMARCIDQLAVIFPFEEELFNAAGIRTAYVGNPLLDEFSGSVRDAGLGGRLGFDPQRPIVGLLPGSRRSEIRYCWPTMVEAARALKDERPELQFVVPLAPSLSEDLLREKLTPAFPDLMICREDIYSVAGICSAILSVSGTVTLQVALAGIPMTVIYKASSLTYALARRLIRIPYVSLPNIVAGRQVVAEYLQDEANVENLLAELKRLLSDGSCRDAMINDLAEVRRLLGEPGCSRKVAALLKEMVY</sequence>
<evidence type="ECO:0000313" key="12">
    <source>
        <dbReference type="Proteomes" id="UP000236340"/>
    </source>
</evidence>
<evidence type="ECO:0000256" key="2">
    <source>
        <dbReference type="ARBA" id="ARBA00012687"/>
    </source>
</evidence>
<dbReference type="AlphaFoldDB" id="A0A2K2HCH0"/>
<evidence type="ECO:0000256" key="7">
    <source>
        <dbReference type="ARBA" id="ARBA00022679"/>
    </source>
</evidence>
<dbReference type="GO" id="GO:0005543">
    <property type="term" value="F:phospholipid binding"/>
    <property type="evidence" value="ECO:0007669"/>
    <property type="project" value="TreeGrafter"/>
</dbReference>
<dbReference type="EMBL" id="PPFX01000007">
    <property type="protein sequence ID" value="PNU20919.1"/>
    <property type="molecule type" value="Genomic_DNA"/>
</dbReference>
<name>A0A2K2HCH0_9BACT</name>
<comment type="caution">
    <text evidence="11">The sequence shown here is derived from an EMBL/GenBank/DDBJ whole genome shotgun (WGS) entry which is preliminary data.</text>
</comment>
<dbReference type="GO" id="GO:0008915">
    <property type="term" value="F:lipid-A-disaccharide synthase activity"/>
    <property type="evidence" value="ECO:0007669"/>
    <property type="project" value="UniProtKB-UniRule"/>
</dbReference>
<dbReference type="SUPFAM" id="SSF53756">
    <property type="entry name" value="UDP-Glycosyltransferase/glycogen phosphorylase"/>
    <property type="match status" value="1"/>
</dbReference>
<dbReference type="InterPro" id="IPR003835">
    <property type="entry name" value="Glyco_trans_19"/>
</dbReference>